<name>A0A8B6GGF7_MYTGA</name>
<dbReference type="OrthoDB" id="10436564at2759"/>
<organism evidence="1 2">
    <name type="scientific">Mytilus galloprovincialis</name>
    <name type="common">Mediterranean mussel</name>
    <dbReference type="NCBI Taxonomy" id="29158"/>
    <lineage>
        <taxon>Eukaryota</taxon>
        <taxon>Metazoa</taxon>
        <taxon>Spiralia</taxon>
        <taxon>Lophotrochozoa</taxon>
        <taxon>Mollusca</taxon>
        <taxon>Bivalvia</taxon>
        <taxon>Autobranchia</taxon>
        <taxon>Pteriomorphia</taxon>
        <taxon>Mytilida</taxon>
        <taxon>Mytiloidea</taxon>
        <taxon>Mytilidae</taxon>
        <taxon>Mytilinae</taxon>
        <taxon>Mytilus</taxon>
    </lineage>
</organism>
<proteinExistence type="predicted"/>
<reference evidence="1" key="1">
    <citation type="submission" date="2018-11" db="EMBL/GenBank/DDBJ databases">
        <authorList>
            <person name="Alioto T."/>
            <person name="Alioto T."/>
        </authorList>
    </citation>
    <scope>NUCLEOTIDE SEQUENCE</scope>
</reference>
<keyword evidence="2" id="KW-1185">Reference proteome</keyword>
<protein>
    <submittedName>
        <fullName evidence="1">Uncharacterized protein</fullName>
    </submittedName>
</protein>
<evidence type="ECO:0000313" key="1">
    <source>
        <dbReference type="EMBL" id="VDI63777.1"/>
    </source>
</evidence>
<accession>A0A8B6GGF7</accession>
<gene>
    <name evidence="1" type="ORF">MGAL_10B075301</name>
</gene>
<dbReference type="EMBL" id="UYJE01008417">
    <property type="protein sequence ID" value="VDI63777.1"/>
    <property type="molecule type" value="Genomic_DNA"/>
</dbReference>
<dbReference type="Proteomes" id="UP000596742">
    <property type="component" value="Unassembled WGS sequence"/>
</dbReference>
<evidence type="ECO:0000313" key="2">
    <source>
        <dbReference type="Proteomes" id="UP000596742"/>
    </source>
</evidence>
<comment type="caution">
    <text evidence="1">The sequence shown here is derived from an EMBL/GenBank/DDBJ whole genome shotgun (WGS) entry which is preliminary data.</text>
</comment>
<dbReference type="AlphaFoldDB" id="A0A8B6GGF7"/>
<sequence>MCQGISGGNYQEHTVMLTLCNNSKTINYVHWTHIICTKDSTTQLDDLKTLMNIVTRPTSEYSGIVIDRKEKTEKEIFKKYTCLAINNKQCETTNHTFQLQVEWLLSDEEEYTRETPDIQDTYTCKCNSSNMTEKWYCNGRVYAYFSNRTMFLLDALYMYKCETDSHDMLRIPIPSSDNESQLLAMSEQCKIVDPELPPTSISANVNLKECMFCTKQTKENLQCPAISKRSDLYVGTGYKTLDTILEQCQLTEWFRIPIRLEHFIDENGLAFNLQLHNAKLHKTCRNNFSESKIYRHEKTEQKRRE</sequence>